<reference evidence="3" key="1">
    <citation type="journal article" date="2019" name="Int. J. Syst. Evol. Microbiol.">
        <title>The Global Catalogue of Microorganisms (GCM) 10K type strain sequencing project: providing services to taxonomists for standard genome sequencing and annotation.</title>
        <authorList>
            <consortium name="The Broad Institute Genomics Platform"/>
            <consortium name="The Broad Institute Genome Sequencing Center for Infectious Disease"/>
            <person name="Wu L."/>
            <person name="Ma J."/>
        </authorList>
    </citation>
    <scope>NUCLEOTIDE SEQUENCE [LARGE SCALE GENOMIC DNA]</scope>
    <source>
        <strain evidence="3">JCM 12165</strain>
    </source>
</reference>
<accession>A0ABW4FXK4</accession>
<evidence type="ECO:0000313" key="3">
    <source>
        <dbReference type="Proteomes" id="UP001597145"/>
    </source>
</evidence>
<protein>
    <recommendedName>
        <fullName evidence="4">DUF423 domain-containing protein</fullName>
    </recommendedName>
</protein>
<name>A0ABW4FXK4_9PSEU</name>
<proteinExistence type="predicted"/>
<keyword evidence="3" id="KW-1185">Reference proteome</keyword>
<sequence>MSRIDSSVRGGSRSLARTALQVTAILCTLGILFQSATAGQVLSRSPGALAVHATGAIVFHVLSALMVVAAVFLWLQPRGSVWPVVISALVFVLGVVQGYIGDQGALSVHVPLGMALALGTVWVLAWSFLAGRPTDRGGL</sequence>
<feature type="transmembrane region" description="Helical" evidence="1">
    <location>
        <begin position="81"/>
        <end position="100"/>
    </location>
</feature>
<feature type="transmembrane region" description="Helical" evidence="1">
    <location>
        <begin position="48"/>
        <end position="74"/>
    </location>
</feature>
<evidence type="ECO:0008006" key="4">
    <source>
        <dbReference type="Google" id="ProtNLM"/>
    </source>
</evidence>
<evidence type="ECO:0000313" key="2">
    <source>
        <dbReference type="EMBL" id="MFD1535092.1"/>
    </source>
</evidence>
<dbReference type="RefSeq" id="WP_343973293.1">
    <property type="nucleotide sequence ID" value="NZ_BAAAJG010000003.1"/>
</dbReference>
<organism evidence="2 3">
    <name type="scientific">Pseudonocardia aurantiaca</name>
    <dbReference type="NCBI Taxonomy" id="75290"/>
    <lineage>
        <taxon>Bacteria</taxon>
        <taxon>Bacillati</taxon>
        <taxon>Actinomycetota</taxon>
        <taxon>Actinomycetes</taxon>
        <taxon>Pseudonocardiales</taxon>
        <taxon>Pseudonocardiaceae</taxon>
        <taxon>Pseudonocardia</taxon>
    </lineage>
</organism>
<keyword evidence="1" id="KW-0472">Membrane</keyword>
<evidence type="ECO:0000256" key="1">
    <source>
        <dbReference type="SAM" id="Phobius"/>
    </source>
</evidence>
<comment type="caution">
    <text evidence="2">The sequence shown here is derived from an EMBL/GenBank/DDBJ whole genome shotgun (WGS) entry which is preliminary data.</text>
</comment>
<dbReference type="Proteomes" id="UP001597145">
    <property type="component" value="Unassembled WGS sequence"/>
</dbReference>
<keyword evidence="1" id="KW-1133">Transmembrane helix</keyword>
<keyword evidence="1" id="KW-0812">Transmembrane</keyword>
<feature type="transmembrane region" description="Helical" evidence="1">
    <location>
        <begin position="106"/>
        <end position="129"/>
    </location>
</feature>
<gene>
    <name evidence="2" type="ORF">ACFSCY_37360</name>
</gene>
<dbReference type="EMBL" id="JBHUCP010000048">
    <property type="protein sequence ID" value="MFD1535092.1"/>
    <property type="molecule type" value="Genomic_DNA"/>
</dbReference>